<proteinExistence type="predicted"/>
<comment type="caution">
    <text evidence="1">The sequence shown here is derived from an EMBL/GenBank/DDBJ whole genome shotgun (WGS) entry which is preliminary data.</text>
</comment>
<gene>
    <name evidence="1" type="ORF">RUMOBE_02527</name>
</gene>
<organism evidence="1 2">
    <name type="scientific">Blautia obeum ATCC 29174</name>
    <dbReference type="NCBI Taxonomy" id="411459"/>
    <lineage>
        <taxon>Bacteria</taxon>
        <taxon>Bacillati</taxon>
        <taxon>Bacillota</taxon>
        <taxon>Clostridia</taxon>
        <taxon>Lachnospirales</taxon>
        <taxon>Lachnospiraceae</taxon>
        <taxon>Blautia</taxon>
    </lineage>
</organism>
<reference evidence="1 2" key="1">
    <citation type="submission" date="2007-03" db="EMBL/GenBank/DDBJ databases">
        <authorList>
            <person name="Fulton L."/>
            <person name="Clifton S."/>
            <person name="Fulton B."/>
            <person name="Xu J."/>
            <person name="Minx P."/>
            <person name="Pepin K.H."/>
            <person name="Johnson M."/>
            <person name="Thiruvilangam P."/>
            <person name="Bhonagiri V."/>
            <person name="Nash W.E."/>
            <person name="Mardis E.R."/>
            <person name="Wilson R.K."/>
        </authorList>
    </citation>
    <scope>NUCLEOTIDE SEQUENCE [LARGE SCALE GENOMIC DNA]</scope>
    <source>
        <strain evidence="1 2">ATCC 29174</strain>
    </source>
</reference>
<dbReference type="AlphaFoldDB" id="A5ZU44"/>
<reference evidence="1 2" key="2">
    <citation type="submission" date="2007-04" db="EMBL/GenBank/DDBJ databases">
        <title>Draft genome sequence of Ruminococcus obeum (ATCC 29174).</title>
        <authorList>
            <person name="Sudarsanam P."/>
            <person name="Ley R."/>
            <person name="Guruge J."/>
            <person name="Turnbaugh P.J."/>
            <person name="Mahowald M."/>
            <person name="Liep D."/>
            <person name="Gordon J."/>
        </authorList>
    </citation>
    <scope>NUCLEOTIDE SEQUENCE [LARGE SCALE GENOMIC DNA]</scope>
    <source>
        <strain evidence="1 2">ATCC 29174</strain>
    </source>
</reference>
<dbReference type="EMBL" id="AAVO02000011">
    <property type="protein sequence ID" value="EDM86871.1"/>
    <property type="molecule type" value="Genomic_DNA"/>
</dbReference>
<accession>A5ZU44</accession>
<evidence type="ECO:0000313" key="1">
    <source>
        <dbReference type="EMBL" id="EDM86871.1"/>
    </source>
</evidence>
<protein>
    <submittedName>
        <fullName evidence="1">Uncharacterized protein</fullName>
    </submittedName>
</protein>
<evidence type="ECO:0000313" key="2">
    <source>
        <dbReference type="Proteomes" id="UP000006002"/>
    </source>
</evidence>
<name>A5ZU44_9FIRM</name>
<dbReference type="HOGENOM" id="CLU_3213107_0_0_9"/>
<dbReference type="Proteomes" id="UP000006002">
    <property type="component" value="Unassembled WGS sequence"/>
</dbReference>
<sequence>MRIFVNRIHKKIPAKIQFPPVFSGSRILQGATFLFYYLHSSSAI</sequence>